<dbReference type="HAMAP" id="MF_01393">
    <property type="entry name" value="ATP_synth_a_bact"/>
    <property type="match status" value="1"/>
</dbReference>
<evidence type="ECO:0000256" key="5">
    <source>
        <dbReference type="ARBA" id="ARBA00022692"/>
    </source>
</evidence>
<keyword evidence="9 11" id="KW-0472">Membrane</keyword>
<keyword evidence="4 11" id="KW-0138">CF(0)</keyword>
<keyword evidence="11" id="KW-1003">Cell membrane</keyword>
<feature type="transmembrane region" description="Helical" evidence="11">
    <location>
        <begin position="214"/>
        <end position="235"/>
    </location>
</feature>
<dbReference type="InterPro" id="IPR023011">
    <property type="entry name" value="ATP_synth_F0_asu_AS"/>
</dbReference>
<organism evidence="12 13">
    <name type="scientific">Candidatus Falkowbacteria bacterium HGW-Falkowbacteria-1</name>
    <dbReference type="NCBI Taxonomy" id="2013768"/>
    <lineage>
        <taxon>Bacteria</taxon>
        <taxon>Candidatus Falkowiibacteriota</taxon>
    </lineage>
</organism>
<comment type="similarity">
    <text evidence="2 11">Belongs to the ATPase A chain family.</text>
</comment>
<keyword evidence="10 11" id="KW-0066">ATP synthesis</keyword>
<dbReference type="PANTHER" id="PTHR42823:SF3">
    <property type="entry name" value="ATP SYNTHASE SUBUNIT A, CHLOROPLASTIC"/>
    <property type="match status" value="1"/>
</dbReference>
<dbReference type="GO" id="GO:0046933">
    <property type="term" value="F:proton-transporting ATP synthase activity, rotational mechanism"/>
    <property type="evidence" value="ECO:0007669"/>
    <property type="project" value="UniProtKB-UniRule"/>
</dbReference>
<dbReference type="AlphaFoldDB" id="A0A2N2E8K4"/>
<keyword evidence="7 11" id="KW-1133">Transmembrane helix</keyword>
<evidence type="ECO:0000256" key="6">
    <source>
        <dbReference type="ARBA" id="ARBA00022781"/>
    </source>
</evidence>
<dbReference type="Pfam" id="PF00119">
    <property type="entry name" value="ATP-synt_A"/>
    <property type="match status" value="1"/>
</dbReference>
<dbReference type="EMBL" id="PHAI01000004">
    <property type="protein sequence ID" value="PKM91029.1"/>
    <property type="molecule type" value="Genomic_DNA"/>
</dbReference>
<feature type="transmembrane region" description="Helical" evidence="11">
    <location>
        <begin position="23"/>
        <end position="42"/>
    </location>
</feature>
<gene>
    <name evidence="11" type="primary">atpB</name>
    <name evidence="12" type="ORF">CVU82_04365</name>
</gene>
<proteinExistence type="inferred from homology"/>
<keyword evidence="5 11" id="KW-0812">Transmembrane</keyword>
<comment type="subcellular location">
    <subcellularLocation>
        <location evidence="11">Cell membrane</location>
        <topology evidence="11">Multi-pass membrane protein</topology>
    </subcellularLocation>
    <subcellularLocation>
        <location evidence="1">Membrane</location>
        <topology evidence="1">Multi-pass membrane protein</topology>
    </subcellularLocation>
</comment>
<keyword evidence="8 11" id="KW-0406">Ion transport</keyword>
<accession>A0A2N2E8K4</accession>
<dbReference type="PROSITE" id="PS00449">
    <property type="entry name" value="ATPASE_A"/>
    <property type="match status" value="1"/>
</dbReference>
<dbReference type="InterPro" id="IPR000568">
    <property type="entry name" value="ATP_synth_F0_asu"/>
</dbReference>
<evidence type="ECO:0000256" key="10">
    <source>
        <dbReference type="ARBA" id="ARBA00023310"/>
    </source>
</evidence>
<evidence type="ECO:0000256" key="3">
    <source>
        <dbReference type="ARBA" id="ARBA00022448"/>
    </source>
</evidence>
<dbReference type="PRINTS" id="PR00123">
    <property type="entry name" value="ATPASEA"/>
</dbReference>
<dbReference type="GO" id="GO:0042777">
    <property type="term" value="P:proton motive force-driven plasma membrane ATP synthesis"/>
    <property type="evidence" value="ECO:0007669"/>
    <property type="project" value="TreeGrafter"/>
</dbReference>
<dbReference type="SUPFAM" id="SSF81336">
    <property type="entry name" value="F1F0 ATP synthase subunit A"/>
    <property type="match status" value="1"/>
</dbReference>
<comment type="function">
    <text evidence="11">Key component of the proton channel; it plays a direct role in the translocation of protons across the membrane.</text>
</comment>
<evidence type="ECO:0000256" key="7">
    <source>
        <dbReference type="ARBA" id="ARBA00022989"/>
    </source>
</evidence>
<protein>
    <recommendedName>
        <fullName evidence="11">ATP synthase subunit a</fullName>
    </recommendedName>
    <alternativeName>
        <fullName evidence="11">ATP synthase F0 sector subunit a</fullName>
    </alternativeName>
    <alternativeName>
        <fullName evidence="11">F-ATPase subunit 6</fullName>
    </alternativeName>
</protein>
<dbReference type="InterPro" id="IPR035908">
    <property type="entry name" value="F0_ATP_A_sf"/>
</dbReference>
<evidence type="ECO:0000256" key="11">
    <source>
        <dbReference type="HAMAP-Rule" id="MF_01393"/>
    </source>
</evidence>
<evidence type="ECO:0000256" key="1">
    <source>
        <dbReference type="ARBA" id="ARBA00004141"/>
    </source>
</evidence>
<feature type="transmembrane region" description="Helical" evidence="11">
    <location>
        <begin position="127"/>
        <end position="150"/>
    </location>
</feature>
<sequence>MNLDISLSSDILFNIGNFPVSNTFFWTVITSIFLMSVFVLSARKMKSVPGGFQNFLEMLLEGAYSFVESVVGPGKAAKRIFPLVATMFIFILFSNLIVYIPGQSAVSLYRDGGSVAVFRAIMSDYSLVLVMTLIAVITTQIVAIAVVGPFKYLGKFINLKGPLDFFLGIMDLVGEIAKIVSLSFRLFGNIFAGEVLGMVMLFLAPFFVPLPFMFLGLLTAVVQAFVFAVLTLVFVSMSLELKEAEESKQI</sequence>
<dbReference type="Gene3D" id="1.20.120.220">
    <property type="entry name" value="ATP synthase, F0 complex, subunit A"/>
    <property type="match status" value="1"/>
</dbReference>
<evidence type="ECO:0000256" key="8">
    <source>
        <dbReference type="ARBA" id="ARBA00023065"/>
    </source>
</evidence>
<dbReference type="Proteomes" id="UP000233517">
    <property type="component" value="Unassembled WGS sequence"/>
</dbReference>
<dbReference type="GO" id="GO:0005886">
    <property type="term" value="C:plasma membrane"/>
    <property type="evidence" value="ECO:0007669"/>
    <property type="project" value="UniProtKB-SubCell"/>
</dbReference>
<feature type="transmembrane region" description="Helical" evidence="11">
    <location>
        <begin position="186"/>
        <end position="208"/>
    </location>
</feature>
<reference evidence="12 13" key="1">
    <citation type="journal article" date="2017" name="ISME J.">
        <title>Potential for microbial H2 and metal transformations associated with novel bacteria and archaea in deep terrestrial subsurface sediments.</title>
        <authorList>
            <person name="Hernsdorf A.W."/>
            <person name="Amano Y."/>
            <person name="Miyakawa K."/>
            <person name="Ise K."/>
            <person name="Suzuki Y."/>
            <person name="Anantharaman K."/>
            <person name="Probst A."/>
            <person name="Burstein D."/>
            <person name="Thomas B.C."/>
            <person name="Banfield J.F."/>
        </authorList>
    </citation>
    <scope>NUCLEOTIDE SEQUENCE [LARGE SCALE GENOMIC DNA]</scope>
    <source>
        <strain evidence="12">HGW-Falkowbacteria-1</strain>
    </source>
</reference>
<evidence type="ECO:0000313" key="13">
    <source>
        <dbReference type="Proteomes" id="UP000233517"/>
    </source>
</evidence>
<dbReference type="InterPro" id="IPR045082">
    <property type="entry name" value="ATP_syn_F0_a_bact/chloroplast"/>
</dbReference>
<dbReference type="CDD" id="cd00310">
    <property type="entry name" value="ATP-synt_Fo_a_6"/>
    <property type="match status" value="1"/>
</dbReference>
<evidence type="ECO:0000256" key="9">
    <source>
        <dbReference type="ARBA" id="ARBA00023136"/>
    </source>
</evidence>
<dbReference type="GO" id="GO:0045259">
    <property type="term" value="C:proton-transporting ATP synthase complex"/>
    <property type="evidence" value="ECO:0007669"/>
    <property type="project" value="UniProtKB-KW"/>
</dbReference>
<keyword evidence="6 11" id="KW-0375">Hydrogen ion transport</keyword>
<dbReference type="PANTHER" id="PTHR42823">
    <property type="entry name" value="ATP SYNTHASE SUBUNIT A, CHLOROPLASTIC"/>
    <property type="match status" value="1"/>
</dbReference>
<keyword evidence="3 11" id="KW-0813">Transport</keyword>
<name>A0A2N2E8K4_9BACT</name>
<evidence type="ECO:0000256" key="4">
    <source>
        <dbReference type="ARBA" id="ARBA00022547"/>
    </source>
</evidence>
<evidence type="ECO:0000256" key="2">
    <source>
        <dbReference type="ARBA" id="ARBA00006810"/>
    </source>
</evidence>
<feature type="transmembrane region" description="Helical" evidence="11">
    <location>
        <begin position="80"/>
        <end position="100"/>
    </location>
</feature>
<comment type="caution">
    <text evidence="12">The sequence shown here is derived from an EMBL/GenBank/DDBJ whole genome shotgun (WGS) entry which is preliminary data.</text>
</comment>
<evidence type="ECO:0000313" key="12">
    <source>
        <dbReference type="EMBL" id="PKM91029.1"/>
    </source>
</evidence>